<proteinExistence type="inferred from homology"/>
<evidence type="ECO:0000256" key="3">
    <source>
        <dbReference type="ARBA" id="ARBA00023102"/>
    </source>
</evidence>
<evidence type="ECO:0000256" key="2">
    <source>
        <dbReference type="ARBA" id="ARBA00022605"/>
    </source>
</evidence>
<protein>
    <submittedName>
        <fullName evidence="6">Uncharacterized protein</fullName>
    </submittedName>
</protein>
<comment type="pathway">
    <text evidence="4">Amino-acid biosynthesis.</text>
</comment>
<organism evidence="6 7">
    <name type="scientific">Candidatus Kutchimonas denitrificans</name>
    <dbReference type="NCBI Taxonomy" id="3056748"/>
    <lineage>
        <taxon>Bacteria</taxon>
        <taxon>Pseudomonadati</taxon>
        <taxon>Gemmatimonadota</taxon>
        <taxon>Gemmatimonadia</taxon>
        <taxon>Candidatus Palauibacterales</taxon>
        <taxon>Candidatus Palauibacteraceae</taxon>
        <taxon>Candidatus Kutchimonas</taxon>
    </lineage>
</organism>
<name>A0AAE4Z6L1_9BACT</name>
<evidence type="ECO:0000256" key="4">
    <source>
        <dbReference type="ARBA" id="ARBA00029440"/>
    </source>
</evidence>
<dbReference type="Gene3D" id="3.20.20.70">
    <property type="entry name" value="Aldolase class I"/>
    <property type="match status" value="1"/>
</dbReference>
<evidence type="ECO:0000313" key="7">
    <source>
        <dbReference type="Proteomes" id="UP000702544"/>
    </source>
</evidence>
<dbReference type="InterPro" id="IPR011060">
    <property type="entry name" value="RibuloseP-bd_barrel"/>
</dbReference>
<dbReference type="InterPro" id="IPR050064">
    <property type="entry name" value="IGPS_HisA/HisF"/>
</dbReference>
<keyword evidence="2 5" id="KW-0028">Amino-acid biosynthesis</keyword>
<dbReference type="EMBL" id="JAACAK010000047">
    <property type="protein sequence ID" value="NIR74720.1"/>
    <property type="molecule type" value="Genomic_DNA"/>
</dbReference>
<gene>
    <name evidence="6" type="ORF">GWO12_06360</name>
</gene>
<evidence type="ECO:0000256" key="5">
    <source>
        <dbReference type="RuleBase" id="RU003657"/>
    </source>
</evidence>
<evidence type="ECO:0000313" key="6">
    <source>
        <dbReference type="EMBL" id="NIR74720.1"/>
    </source>
</evidence>
<reference evidence="6 7" key="1">
    <citation type="submission" date="2020-01" db="EMBL/GenBank/DDBJ databases">
        <title>Genomes assembled from Gulf of Kutch pelagic sediment metagenomes.</title>
        <authorList>
            <person name="Chandrashekar M."/>
            <person name="Mahajan M.S."/>
            <person name="Dave K.J."/>
            <person name="Vatsa P."/>
            <person name="Nathani N.M."/>
        </authorList>
    </citation>
    <scope>NUCLEOTIDE SEQUENCE [LARGE SCALE GENOMIC DNA]</scope>
    <source>
        <strain evidence="6">KS3-K002</strain>
    </source>
</reference>
<dbReference type="GO" id="GO:0000105">
    <property type="term" value="P:L-histidine biosynthetic process"/>
    <property type="evidence" value="ECO:0007669"/>
    <property type="project" value="UniProtKB-KW"/>
</dbReference>
<comment type="similarity">
    <text evidence="1 5">Belongs to the HisA/HisF family.</text>
</comment>
<dbReference type="InterPro" id="IPR013785">
    <property type="entry name" value="Aldolase_TIM"/>
</dbReference>
<keyword evidence="3 5" id="KW-0368">Histidine biosynthesis</keyword>
<dbReference type="GO" id="GO:0000107">
    <property type="term" value="F:imidazoleglycerol-phosphate synthase activity"/>
    <property type="evidence" value="ECO:0007669"/>
    <property type="project" value="TreeGrafter"/>
</dbReference>
<dbReference type="Pfam" id="PF00977">
    <property type="entry name" value="His_biosynth"/>
    <property type="match status" value="1"/>
</dbReference>
<dbReference type="InterPro" id="IPR006062">
    <property type="entry name" value="His_biosynth"/>
</dbReference>
<accession>A0AAE4Z6L1</accession>
<evidence type="ECO:0000256" key="1">
    <source>
        <dbReference type="ARBA" id="ARBA00009667"/>
    </source>
</evidence>
<dbReference type="PANTHER" id="PTHR21235:SF2">
    <property type="entry name" value="IMIDAZOLE GLYCEROL PHOSPHATE SYNTHASE HISHF"/>
    <property type="match status" value="1"/>
</dbReference>
<dbReference type="SUPFAM" id="SSF51366">
    <property type="entry name" value="Ribulose-phoshate binding barrel"/>
    <property type="match status" value="1"/>
</dbReference>
<dbReference type="Proteomes" id="UP000702544">
    <property type="component" value="Unassembled WGS sequence"/>
</dbReference>
<comment type="caution">
    <text evidence="6">The sequence shown here is derived from an EMBL/GenBank/DDBJ whole genome shotgun (WGS) entry which is preliminary data.</text>
</comment>
<dbReference type="AlphaFoldDB" id="A0AAE4Z6L1"/>
<sequence length="243" mass="24987">MKRIIPLIVIDERGTAGIARGPASVAGPGDPVRLAAWYAELGAAELAVDCRRLAAPATRRLVERLAAASSVPFSVEAPIDTPEAANSLVEAGASAVTVQEAALRDPDLIAALARSIGSERVAVRILSQGESDGWRVLEGSGGPVTEWDALTWAAVVEAQGGGAIVIQSAERGPFGEPYDLALLERVSSSLHTAVIAAGAAGTVEDVFDAFMIGGVDGVLLGELLHSGRATIGEIEEYLAARGM</sequence>
<dbReference type="PANTHER" id="PTHR21235">
    <property type="entry name" value="IMIDAZOLE GLYCEROL PHOSPHATE SYNTHASE SUBUNIT HISF/H IGP SYNTHASE SUBUNIT HISF/H"/>
    <property type="match status" value="1"/>
</dbReference>